<protein>
    <submittedName>
        <fullName evidence="2">AGAMOUS-like 21</fullName>
    </submittedName>
</protein>
<evidence type="ECO:0000313" key="2">
    <source>
        <dbReference type="EMBL" id="GFY86721.1"/>
    </source>
</evidence>
<proteinExistence type="predicted"/>
<evidence type="ECO:0000313" key="3">
    <source>
        <dbReference type="Proteomes" id="UP000585474"/>
    </source>
</evidence>
<comment type="caution">
    <text evidence="2">The sequence shown here is derived from an EMBL/GenBank/DDBJ whole genome shotgun (WGS) entry which is preliminary data.</text>
</comment>
<dbReference type="AlphaFoldDB" id="A0A7J0EJS3"/>
<evidence type="ECO:0000259" key="1">
    <source>
        <dbReference type="PROSITE" id="PS51297"/>
    </source>
</evidence>
<name>A0A7J0EJS3_9ERIC</name>
<dbReference type="Proteomes" id="UP000585474">
    <property type="component" value="Unassembled WGS sequence"/>
</dbReference>
<dbReference type="InterPro" id="IPR002487">
    <property type="entry name" value="TF_Kbox"/>
</dbReference>
<dbReference type="OrthoDB" id="1898716at2759"/>
<feature type="domain" description="K-box" evidence="1">
    <location>
        <begin position="1"/>
        <end position="66"/>
    </location>
</feature>
<keyword evidence="3" id="KW-1185">Reference proteome</keyword>
<gene>
    <name evidence="2" type="ORF">Acr_05g0003600</name>
</gene>
<accession>A0A7J0EJS3</accession>
<reference evidence="2 3" key="1">
    <citation type="submission" date="2019-07" db="EMBL/GenBank/DDBJ databases">
        <title>De Novo Assembly of kiwifruit Actinidia rufa.</title>
        <authorList>
            <person name="Sugita-Konishi S."/>
            <person name="Sato K."/>
            <person name="Mori E."/>
            <person name="Abe Y."/>
            <person name="Kisaki G."/>
            <person name="Hamano K."/>
            <person name="Suezawa K."/>
            <person name="Otani M."/>
            <person name="Fukuda T."/>
            <person name="Manabe T."/>
            <person name="Gomi K."/>
            <person name="Tabuchi M."/>
            <person name="Akimitsu K."/>
            <person name="Kataoka I."/>
        </authorList>
    </citation>
    <scope>NUCLEOTIDE SEQUENCE [LARGE SCALE GENOMIC DNA]</scope>
    <source>
        <strain evidence="3">cv. Fuchu</strain>
    </source>
</reference>
<organism evidence="2 3">
    <name type="scientific">Actinidia rufa</name>
    <dbReference type="NCBI Taxonomy" id="165716"/>
    <lineage>
        <taxon>Eukaryota</taxon>
        <taxon>Viridiplantae</taxon>
        <taxon>Streptophyta</taxon>
        <taxon>Embryophyta</taxon>
        <taxon>Tracheophyta</taxon>
        <taxon>Spermatophyta</taxon>
        <taxon>Magnoliopsida</taxon>
        <taxon>eudicotyledons</taxon>
        <taxon>Gunneridae</taxon>
        <taxon>Pentapetalae</taxon>
        <taxon>asterids</taxon>
        <taxon>Ericales</taxon>
        <taxon>Actinidiaceae</taxon>
        <taxon>Actinidia</taxon>
    </lineage>
</organism>
<dbReference type="PROSITE" id="PS51297">
    <property type="entry name" value="K_BOX"/>
    <property type="match status" value="1"/>
</dbReference>
<dbReference type="GO" id="GO:0005634">
    <property type="term" value="C:nucleus"/>
    <property type="evidence" value="ECO:0007669"/>
    <property type="project" value="InterPro"/>
</dbReference>
<dbReference type="GO" id="GO:0003700">
    <property type="term" value="F:DNA-binding transcription factor activity"/>
    <property type="evidence" value="ECO:0007669"/>
    <property type="project" value="InterPro"/>
</dbReference>
<dbReference type="Pfam" id="PF01486">
    <property type="entry name" value="K-box"/>
    <property type="match status" value="1"/>
</dbReference>
<dbReference type="EMBL" id="BJWL01000005">
    <property type="protein sequence ID" value="GFY86721.1"/>
    <property type="molecule type" value="Genomic_DNA"/>
</dbReference>
<sequence length="127" mass="14930">MGEELYGLTVKDLQNLENQLEMSLRGVRMTKEQILTDEIQKLNRKENLMHQENVELYKKVNLVRRENMELYKKFPELMAQGMIALTAKKQNPYCFSTGEDSFVNIHLQLSQPEQQSHEEQERATRSG</sequence>